<dbReference type="InterPro" id="IPR014480">
    <property type="entry name" value="Mannan-1_6-alpha_mannosidase"/>
</dbReference>
<dbReference type="Proteomes" id="UP000029964">
    <property type="component" value="Unassembled WGS sequence"/>
</dbReference>
<dbReference type="PANTHER" id="PTHR12145:SF36">
    <property type="entry name" value="MANNAN ENDO-1,6-ALPHA-MANNOSIDASE DCW1"/>
    <property type="match status" value="1"/>
</dbReference>
<dbReference type="STRING" id="857340.A0A086T0I2"/>
<dbReference type="GO" id="GO:0016052">
    <property type="term" value="P:carbohydrate catabolic process"/>
    <property type="evidence" value="ECO:0007669"/>
    <property type="project" value="InterPro"/>
</dbReference>
<dbReference type="AlphaFoldDB" id="A0A086T0I2"/>
<keyword evidence="2" id="KW-1133">Transmembrane helix</keyword>
<keyword evidence="4" id="KW-1185">Reference proteome</keyword>
<dbReference type="GO" id="GO:0008496">
    <property type="term" value="F:mannan endo-1,6-alpha-mannosidase activity"/>
    <property type="evidence" value="ECO:0007669"/>
    <property type="project" value="InterPro"/>
</dbReference>
<dbReference type="HOGENOM" id="CLU_1304547_0_0_1"/>
<dbReference type="OrthoDB" id="4187847at2759"/>
<feature type="region of interest" description="Disordered" evidence="1">
    <location>
        <begin position="36"/>
        <end position="65"/>
    </location>
</feature>
<sequence>MGWNTGLWDWAIGVGEQMSALEVTLGCMIRHRDPILRADNGGTSQSDPGAGTQSKSLDPKSLDPLGRRYGPITTLDRVGGSFTTAIIIGLLVPVFFGCSVMRTGPGRRIRTLLAGHMALRPGQQTPRNAASPPILSGKQAAEDTKDTMHQRPRRKLKFFWRLSSDPSIRSGEVMELDNLQAAHQSTECSGAPCRMNGAVVLGPYTKARIRG</sequence>
<protein>
    <submittedName>
        <fullName evidence="3">Mannan endo-1,6-alpha-mannosidase-like protein</fullName>
    </submittedName>
</protein>
<keyword evidence="2" id="KW-0472">Membrane</keyword>
<dbReference type="GO" id="GO:0009272">
    <property type="term" value="P:fungal-type cell wall biogenesis"/>
    <property type="evidence" value="ECO:0007669"/>
    <property type="project" value="TreeGrafter"/>
</dbReference>
<evidence type="ECO:0000313" key="3">
    <source>
        <dbReference type="EMBL" id="KFH42864.1"/>
    </source>
</evidence>
<evidence type="ECO:0000256" key="2">
    <source>
        <dbReference type="SAM" id="Phobius"/>
    </source>
</evidence>
<keyword evidence="2" id="KW-0812">Transmembrane</keyword>
<gene>
    <name evidence="3" type="ORF">ACRE_063960</name>
</gene>
<comment type="caution">
    <text evidence="3">The sequence shown here is derived from an EMBL/GenBank/DDBJ whole genome shotgun (WGS) entry which is preliminary data.</text>
</comment>
<dbReference type="PANTHER" id="PTHR12145">
    <property type="entry name" value="MANNAN ENDO-1,6-ALPHA-MANNOSIDASE DCW1"/>
    <property type="match status" value="1"/>
</dbReference>
<dbReference type="EMBL" id="JPKY01000083">
    <property type="protein sequence ID" value="KFH42864.1"/>
    <property type="molecule type" value="Genomic_DNA"/>
</dbReference>
<feature type="compositionally biased region" description="Polar residues" evidence="1">
    <location>
        <begin position="41"/>
        <end position="56"/>
    </location>
</feature>
<organism evidence="3 4">
    <name type="scientific">Hapsidospora chrysogenum (strain ATCC 11550 / CBS 779.69 / DSM 880 / IAM 14645 / JCM 23072 / IMI 49137)</name>
    <name type="common">Acremonium chrysogenum</name>
    <dbReference type="NCBI Taxonomy" id="857340"/>
    <lineage>
        <taxon>Eukaryota</taxon>
        <taxon>Fungi</taxon>
        <taxon>Dikarya</taxon>
        <taxon>Ascomycota</taxon>
        <taxon>Pezizomycotina</taxon>
        <taxon>Sordariomycetes</taxon>
        <taxon>Hypocreomycetidae</taxon>
        <taxon>Hypocreales</taxon>
        <taxon>Bionectriaceae</taxon>
        <taxon>Hapsidospora</taxon>
    </lineage>
</organism>
<proteinExistence type="predicted"/>
<accession>A0A086T0I2</accession>
<name>A0A086T0I2_HAPC1</name>
<feature type="region of interest" description="Disordered" evidence="1">
    <location>
        <begin position="121"/>
        <end position="150"/>
    </location>
</feature>
<evidence type="ECO:0000313" key="4">
    <source>
        <dbReference type="Proteomes" id="UP000029964"/>
    </source>
</evidence>
<evidence type="ECO:0000256" key="1">
    <source>
        <dbReference type="SAM" id="MobiDB-lite"/>
    </source>
</evidence>
<reference evidence="4" key="1">
    <citation type="journal article" date="2014" name="Genome Announc.">
        <title>Genome sequence and annotation of Acremonium chrysogenum, producer of the beta-lactam antibiotic cephalosporin C.</title>
        <authorList>
            <person name="Terfehr D."/>
            <person name="Dahlmann T.A."/>
            <person name="Specht T."/>
            <person name="Zadra I."/>
            <person name="Kuernsteiner H."/>
            <person name="Kueck U."/>
        </authorList>
    </citation>
    <scope>NUCLEOTIDE SEQUENCE [LARGE SCALE GENOMIC DNA]</scope>
    <source>
        <strain evidence="4">ATCC 11550 / CBS 779.69 / DSM 880 / IAM 14645 / JCM 23072 / IMI 49137</strain>
    </source>
</reference>
<feature type="compositionally biased region" description="Basic and acidic residues" evidence="1">
    <location>
        <begin position="140"/>
        <end position="149"/>
    </location>
</feature>
<feature type="transmembrane region" description="Helical" evidence="2">
    <location>
        <begin position="78"/>
        <end position="100"/>
    </location>
</feature>